<organism evidence="1 2">
    <name type="scientific">Ustilago trichophora</name>
    <dbReference type="NCBI Taxonomy" id="86804"/>
    <lineage>
        <taxon>Eukaryota</taxon>
        <taxon>Fungi</taxon>
        <taxon>Dikarya</taxon>
        <taxon>Basidiomycota</taxon>
        <taxon>Ustilaginomycotina</taxon>
        <taxon>Ustilaginomycetes</taxon>
        <taxon>Ustilaginales</taxon>
        <taxon>Ustilaginaceae</taxon>
        <taxon>Ustilago</taxon>
    </lineage>
</organism>
<gene>
    <name evidence="1" type="ORF">UTRI_00298</name>
</gene>
<dbReference type="Proteomes" id="UP000324022">
    <property type="component" value="Unassembled WGS sequence"/>
</dbReference>
<name>A0A5C3DUC5_9BASI</name>
<sequence length="143" mass="15446">MKGDVRETTQAPTPGGLDQQIHIKGKTASHILKKGKNRHEATLEATQGGYTTEPTLEATPDQLAFSEATLGGFARSQPIGSGFEGDFMTDSFFFSDMNVSFSSMTGNHILKKGKIRHEATLKATPDLAGFQGGFVTNISFFKM</sequence>
<evidence type="ECO:0000313" key="1">
    <source>
        <dbReference type="EMBL" id="SPO20821.1"/>
    </source>
</evidence>
<protein>
    <submittedName>
        <fullName evidence="1">Uncharacterized protein</fullName>
    </submittedName>
</protein>
<dbReference type="AlphaFoldDB" id="A0A5C3DUC5"/>
<accession>A0A5C3DUC5</accession>
<reference evidence="1 2" key="1">
    <citation type="submission" date="2018-03" db="EMBL/GenBank/DDBJ databases">
        <authorList>
            <person name="Guldener U."/>
        </authorList>
    </citation>
    <scope>NUCLEOTIDE SEQUENCE [LARGE SCALE GENOMIC DNA]</scope>
    <source>
        <strain evidence="1 2">NBRC100155</strain>
    </source>
</reference>
<proteinExistence type="predicted"/>
<evidence type="ECO:0000313" key="2">
    <source>
        <dbReference type="Proteomes" id="UP000324022"/>
    </source>
</evidence>
<dbReference type="EMBL" id="OOIN01000002">
    <property type="protein sequence ID" value="SPO20821.1"/>
    <property type="molecule type" value="Genomic_DNA"/>
</dbReference>
<keyword evidence="2" id="KW-1185">Reference proteome</keyword>